<feature type="transmembrane region" description="Helical" evidence="2">
    <location>
        <begin position="51"/>
        <end position="77"/>
    </location>
</feature>
<evidence type="ECO:0008006" key="5">
    <source>
        <dbReference type="Google" id="ProtNLM"/>
    </source>
</evidence>
<accession>A0ABP8Y9N8</accession>
<name>A0ABP8Y9N8_9MICO</name>
<organism evidence="3 4">
    <name type="scientific">Promicromonospora umidemergens</name>
    <dbReference type="NCBI Taxonomy" id="629679"/>
    <lineage>
        <taxon>Bacteria</taxon>
        <taxon>Bacillati</taxon>
        <taxon>Actinomycetota</taxon>
        <taxon>Actinomycetes</taxon>
        <taxon>Micrococcales</taxon>
        <taxon>Promicromonosporaceae</taxon>
        <taxon>Promicromonospora</taxon>
    </lineage>
</organism>
<keyword evidence="2" id="KW-1133">Transmembrane helix</keyword>
<evidence type="ECO:0000256" key="1">
    <source>
        <dbReference type="SAM" id="MobiDB-lite"/>
    </source>
</evidence>
<reference evidence="4" key="1">
    <citation type="journal article" date="2019" name="Int. J. Syst. Evol. Microbiol.">
        <title>The Global Catalogue of Microorganisms (GCM) 10K type strain sequencing project: providing services to taxonomists for standard genome sequencing and annotation.</title>
        <authorList>
            <consortium name="The Broad Institute Genomics Platform"/>
            <consortium name="The Broad Institute Genome Sequencing Center for Infectious Disease"/>
            <person name="Wu L."/>
            <person name="Ma J."/>
        </authorList>
    </citation>
    <scope>NUCLEOTIDE SEQUENCE [LARGE SCALE GENOMIC DNA]</scope>
    <source>
        <strain evidence="4">JCM 17975</strain>
    </source>
</reference>
<evidence type="ECO:0000313" key="4">
    <source>
        <dbReference type="Proteomes" id="UP001500843"/>
    </source>
</evidence>
<dbReference type="RefSeq" id="WP_253868908.1">
    <property type="nucleotide sequence ID" value="NZ_BAABHM010000035.1"/>
</dbReference>
<feature type="region of interest" description="Disordered" evidence="1">
    <location>
        <begin position="1"/>
        <end position="36"/>
    </location>
</feature>
<comment type="caution">
    <text evidence="3">The sequence shown here is derived from an EMBL/GenBank/DDBJ whole genome shotgun (WGS) entry which is preliminary data.</text>
</comment>
<keyword evidence="2" id="KW-0472">Membrane</keyword>
<keyword evidence="2" id="KW-0812">Transmembrane</keyword>
<sequence length="240" mass="25683">MTTLVTPAVPGPGRGTPPGAAPSLQPGMLPGSVPPDLPAPARRRGWWRRNIVWLVLLPIAVAAAAGASSFRVWAYWWPVGLHHEVDRVSVGEPAHMAAEYYDLGLSVPERANTTVLREIDATVTGIEQVERLPPPLYSDPVAIPDGSVAYEVQVHFAAEPQTDVALCQIILVAEDGARYGESNTDLLGGPNRCLPPDAEGSLSEQPEWDVSSFLLADPDAEITQVRLGFGGPEYVTVDLP</sequence>
<evidence type="ECO:0000256" key="2">
    <source>
        <dbReference type="SAM" id="Phobius"/>
    </source>
</evidence>
<dbReference type="Proteomes" id="UP001500843">
    <property type="component" value="Unassembled WGS sequence"/>
</dbReference>
<dbReference type="EMBL" id="BAABHM010000035">
    <property type="protein sequence ID" value="GAA4721925.1"/>
    <property type="molecule type" value="Genomic_DNA"/>
</dbReference>
<keyword evidence="4" id="KW-1185">Reference proteome</keyword>
<protein>
    <recommendedName>
        <fullName evidence="5">Ribosomally synthesized peptide with SipW-like signal peptide</fullName>
    </recommendedName>
</protein>
<gene>
    <name evidence="3" type="ORF">GCM10023198_52910</name>
</gene>
<evidence type="ECO:0000313" key="3">
    <source>
        <dbReference type="EMBL" id="GAA4721925.1"/>
    </source>
</evidence>
<proteinExistence type="predicted"/>